<dbReference type="InterPro" id="IPR005149">
    <property type="entry name" value="Tscrpt_reg_PadR_N"/>
</dbReference>
<proteinExistence type="predicted"/>
<sequence>MIRRVILGFMGIHVLHHASREGVTGKFMMEELRKHSYNVSPGTIYPLLHRMEAMGLLESRFEVRNGKRVRVYTITPEGSRLLGEARKMVKELCNEVLGE</sequence>
<dbReference type="InterPro" id="IPR036390">
    <property type="entry name" value="WH_DNA-bd_sf"/>
</dbReference>
<dbReference type="RefSeq" id="WP_088885092.1">
    <property type="nucleotide sequence ID" value="NZ_CP014855.1"/>
</dbReference>
<dbReference type="Pfam" id="PF03551">
    <property type="entry name" value="PadR"/>
    <property type="match status" value="1"/>
</dbReference>
<dbReference type="EMBL" id="CP014855">
    <property type="protein sequence ID" value="ASJ00754.1"/>
    <property type="molecule type" value="Genomic_DNA"/>
</dbReference>
<reference evidence="2 3" key="1">
    <citation type="submission" date="2016-03" db="EMBL/GenBank/DDBJ databases">
        <title>Complete genome sequence of Thermococcus gorgonarius.</title>
        <authorList>
            <person name="Oger P.M."/>
        </authorList>
    </citation>
    <scope>NUCLEOTIDE SEQUENCE [LARGE SCALE GENOMIC DNA]</scope>
    <source>
        <strain evidence="2 3">W-12</strain>
    </source>
</reference>
<organism evidence="2 3">
    <name type="scientific">Thermococcus gorgonarius</name>
    <dbReference type="NCBI Taxonomy" id="71997"/>
    <lineage>
        <taxon>Archaea</taxon>
        <taxon>Methanobacteriati</taxon>
        <taxon>Methanobacteriota</taxon>
        <taxon>Thermococci</taxon>
        <taxon>Thermococcales</taxon>
        <taxon>Thermococcaceae</taxon>
        <taxon>Thermococcus</taxon>
    </lineage>
</organism>
<dbReference type="PANTHER" id="PTHR33169">
    <property type="entry name" value="PADR-FAMILY TRANSCRIPTIONAL REGULATOR"/>
    <property type="match status" value="1"/>
</dbReference>
<dbReference type="SUPFAM" id="SSF46785">
    <property type="entry name" value="Winged helix' DNA-binding domain"/>
    <property type="match status" value="1"/>
</dbReference>
<accession>A0A2Z2MA32</accession>
<evidence type="ECO:0000313" key="3">
    <source>
        <dbReference type="Proteomes" id="UP000250134"/>
    </source>
</evidence>
<dbReference type="Gene3D" id="1.10.10.10">
    <property type="entry name" value="Winged helix-like DNA-binding domain superfamily/Winged helix DNA-binding domain"/>
    <property type="match status" value="1"/>
</dbReference>
<keyword evidence="3" id="KW-1185">Reference proteome</keyword>
<gene>
    <name evidence="2" type="ORF">A3K92_04295</name>
</gene>
<dbReference type="PANTHER" id="PTHR33169:SF14">
    <property type="entry name" value="TRANSCRIPTIONAL REGULATOR RV3488"/>
    <property type="match status" value="1"/>
</dbReference>
<dbReference type="Proteomes" id="UP000250134">
    <property type="component" value="Chromosome"/>
</dbReference>
<dbReference type="AlphaFoldDB" id="A0A2Z2MA32"/>
<dbReference type="InterPro" id="IPR052509">
    <property type="entry name" value="Metal_resp_DNA-bind_regulator"/>
</dbReference>
<dbReference type="InterPro" id="IPR036388">
    <property type="entry name" value="WH-like_DNA-bd_sf"/>
</dbReference>
<protein>
    <submittedName>
        <fullName evidence="2">PadR family transcriptional regulator</fullName>
    </submittedName>
</protein>
<name>A0A2Z2MA32_THEGO</name>
<evidence type="ECO:0000259" key="1">
    <source>
        <dbReference type="Pfam" id="PF03551"/>
    </source>
</evidence>
<dbReference type="GeneID" id="33331743"/>
<dbReference type="KEGG" id="tgg:A3K92_04295"/>
<feature type="domain" description="Transcription regulator PadR N-terminal" evidence="1">
    <location>
        <begin position="14"/>
        <end position="83"/>
    </location>
</feature>
<dbReference type="OrthoDB" id="56053at2157"/>
<evidence type="ECO:0000313" key="2">
    <source>
        <dbReference type="EMBL" id="ASJ00754.1"/>
    </source>
</evidence>